<dbReference type="KEGG" id="scor:J3U87_33935"/>
<dbReference type="InterPro" id="IPR032710">
    <property type="entry name" value="NTF2-like_dom_sf"/>
</dbReference>
<dbReference type="InterPro" id="IPR039437">
    <property type="entry name" value="FrzH/put_lumazine-bd"/>
</dbReference>
<dbReference type="Pfam" id="PF12893">
    <property type="entry name" value="Lumazine_bd_2"/>
    <property type="match status" value="1"/>
</dbReference>
<gene>
    <name evidence="1" type="ORF">J3U87_33935</name>
</gene>
<proteinExistence type="predicted"/>
<evidence type="ECO:0000313" key="2">
    <source>
        <dbReference type="Proteomes" id="UP000663929"/>
    </source>
</evidence>
<evidence type="ECO:0000313" key="1">
    <source>
        <dbReference type="EMBL" id="QTD50613.1"/>
    </source>
</evidence>
<dbReference type="SUPFAM" id="SSF54427">
    <property type="entry name" value="NTF2-like"/>
    <property type="match status" value="1"/>
</dbReference>
<name>A0A8A4TM27_SULCO</name>
<dbReference type="EMBL" id="CP071793">
    <property type="protein sequence ID" value="QTD50613.1"/>
    <property type="molecule type" value="Genomic_DNA"/>
</dbReference>
<protein>
    <submittedName>
        <fullName evidence="1">Nuclear transport factor 2 family protein</fullName>
    </submittedName>
</protein>
<dbReference type="Gene3D" id="3.10.450.50">
    <property type="match status" value="1"/>
</dbReference>
<organism evidence="1 2">
    <name type="scientific">Sulfidibacter corallicola</name>
    <dbReference type="NCBI Taxonomy" id="2818388"/>
    <lineage>
        <taxon>Bacteria</taxon>
        <taxon>Pseudomonadati</taxon>
        <taxon>Acidobacteriota</taxon>
        <taxon>Holophagae</taxon>
        <taxon>Acanthopleuribacterales</taxon>
        <taxon>Acanthopleuribacteraceae</taxon>
        <taxon>Sulfidibacter</taxon>
    </lineage>
</organism>
<reference evidence="1" key="1">
    <citation type="submission" date="2021-03" db="EMBL/GenBank/DDBJ databases">
        <title>Acanthopleuribacteraceae sp. M133.</title>
        <authorList>
            <person name="Wang G."/>
        </authorList>
    </citation>
    <scope>NUCLEOTIDE SEQUENCE</scope>
    <source>
        <strain evidence="1">M133</strain>
    </source>
</reference>
<keyword evidence="2" id="KW-1185">Reference proteome</keyword>
<accession>A0A8A4TM27</accession>
<dbReference type="Proteomes" id="UP000663929">
    <property type="component" value="Chromosome"/>
</dbReference>
<dbReference type="AlphaFoldDB" id="A0A8A4TM27"/>
<dbReference type="RefSeq" id="WP_237380458.1">
    <property type="nucleotide sequence ID" value="NZ_CP071793.1"/>
</dbReference>
<sequence>MGTYLMCLLLALGQTSGETGGAPRAEVGFDAAGVERCIQDYLEGTSQGRPAQIERAFLATAGLQFVAEGKPKRRTLQQYLSYFKEGVAHDRKGRLVSADITGNACMAKVEIVMRGRRYTDYLLLLKVEDGWRIAEKIFFAPEQAER</sequence>